<evidence type="ECO:0000313" key="2">
    <source>
        <dbReference type="EMBL" id="MFD1311558.1"/>
    </source>
</evidence>
<comment type="caution">
    <text evidence="2">The sequence shown here is derived from an EMBL/GenBank/DDBJ whole genome shotgun (WGS) entry which is preliminary data.</text>
</comment>
<dbReference type="Proteomes" id="UP001597058">
    <property type="component" value="Unassembled WGS sequence"/>
</dbReference>
<gene>
    <name evidence="2" type="ORF">ACFQ5X_37860</name>
</gene>
<evidence type="ECO:0000313" key="3">
    <source>
        <dbReference type="Proteomes" id="UP001597058"/>
    </source>
</evidence>
<dbReference type="RefSeq" id="WP_381330274.1">
    <property type="nucleotide sequence ID" value="NZ_JBHTMM010000083.1"/>
</dbReference>
<proteinExistence type="predicted"/>
<protein>
    <recommendedName>
        <fullName evidence="4">Secreted protein/lipoprotein</fullName>
    </recommendedName>
</protein>
<reference evidence="3" key="1">
    <citation type="journal article" date="2019" name="Int. J. Syst. Evol. Microbiol.">
        <title>The Global Catalogue of Microorganisms (GCM) 10K type strain sequencing project: providing services to taxonomists for standard genome sequencing and annotation.</title>
        <authorList>
            <consortium name="The Broad Institute Genomics Platform"/>
            <consortium name="The Broad Institute Genome Sequencing Center for Infectious Disease"/>
            <person name="Wu L."/>
            <person name="Ma J."/>
        </authorList>
    </citation>
    <scope>NUCLEOTIDE SEQUENCE [LARGE SCALE GENOMIC DNA]</scope>
    <source>
        <strain evidence="3">CGMCC 4.7020</strain>
    </source>
</reference>
<name>A0ABW3XPT0_9ACTN</name>
<dbReference type="EMBL" id="JBHTMM010000083">
    <property type="protein sequence ID" value="MFD1311558.1"/>
    <property type="molecule type" value="Genomic_DNA"/>
</dbReference>
<evidence type="ECO:0000256" key="1">
    <source>
        <dbReference type="SAM" id="MobiDB-lite"/>
    </source>
</evidence>
<sequence>MALAACGSGNSSEDTGKGPATRTSTPAPATSSADPEATAKVQLLDAYRHYWDEKAAAYAKASMSGTKLEAYAKGDALGLAQSDLKNLKTSGQVTTGKPRIDPQVTSLDLQKKVPLAEITDCVDVSAWKVLDAKTKSEVALPKNRRTKYVSNVTAERWGKRWIVLDVKPEDRAC</sequence>
<organism evidence="2 3">
    <name type="scientific">Streptomyces kaempferi</name>
    <dbReference type="NCBI Taxonomy" id="333725"/>
    <lineage>
        <taxon>Bacteria</taxon>
        <taxon>Bacillati</taxon>
        <taxon>Actinomycetota</taxon>
        <taxon>Actinomycetes</taxon>
        <taxon>Kitasatosporales</taxon>
        <taxon>Streptomycetaceae</taxon>
        <taxon>Streptomyces</taxon>
    </lineage>
</organism>
<feature type="compositionally biased region" description="Low complexity" evidence="1">
    <location>
        <begin position="19"/>
        <end position="37"/>
    </location>
</feature>
<accession>A0ABW3XPT0</accession>
<evidence type="ECO:0008006" key="4">
    <source>
        <dbReference type="Google" id="ProtNLM"/>
    </source>
</evidence>
<feature type="region of interest" description="Disordered" evidence="1">
    <location>
        <begin position="1"/>
        <end position="37"/>
    </location>
</feature>
<keyword evidence="3" id="KW-1185">Reference proteome</keyword>